<feature type="compositionally biased region" description="Low complexity" evidence="1">
    <location>
        <begin position="98"/>
        <end position="108"/>
    </location>
</feature>
<protein>
    <submittedName>
        <fullName evidence="2">Uncharacterized protein</fullName>
    </submittedName>
</protein>
<organism evidence="2 3">
    <name type="scientific">Entomortierella chlamydospora</name>
    <dbReference type="NCBI Taxonomy" id="101097"/>
    <lineage>
        <taxon>Eukaryota</taxon>
        <taxon>Fungi</taxon>
        <taxon>Fungi incertae sedis</taxon>
        <taxon>Mucoromycota</taxon>
        <taxon>Mortierellomycotina</taxon>
        <taxon>Mortierellomycetes</taxon>
        <taxon>Mortierellales</taxon>
        <taxon>Mortierellaceae</taxon>
        <taxon>Entomortierella</taxon>
    </lineage>
</organism>
<dbReference type="Proteomes" id="UP000703661">
    <property type="component" value="Unassembled WGS sequence"/>
</dbReference>
<evidence type="ECO:0000313" key="3">
    <source>
        <dbReference type="Proteomes" id="UP000703661"/>
    </source>
</evidence>
<feature type="compositionally biased region" description="Basic and acidic residues" evidence="1">
    <location>
        <begin position="288"/>
        <end position="303"/>
    </location>
</feature>
<sequence length="375" mass="43030">MPWNFRVVPDTERIEGLEKQAVKELFDKHVGTSTVTNDAFSIKASRMPFREPPPRDVPPFVQKAMLEYEYATQRYNLELVEYEQWRQGQGDAKENLESTTLSSASSSPIPKPIPPTKPLFVTQYELRNIREHPSSVDAPHPPFRVTFILSKKQISKLASHRNFLRKKLSAAVEMVFREHARKGYEFLVFAKKSAMTTPQEKLIQLMKEAVTNPWLYGERPSRQRDDKRFSNTSVRWKNNRPPVHKFWWKHAMPNPLVRVQQTDEYLDQYCPKVEAKEETPQTPTTARLSEKKKNRVEKDLHHPESDRSLIEHLITDLSHYHIALLTMSITIGSSNEKHFALARTASDLILDSTSGDSSTEAGNIGYDAGKCCVGG</sequence>
<dbReference type="EMBL" id="JAAAID010000111">
    <property type="protein sequence ID" value="KAG0022330.1"/>
    <property type="molecule type" value="Genomic_DNA"/>
</dbReference>
<feature type="region of interest" description="Disordered" evidence="1">
    <location>
        <begin position="90"/>
        <end position="109"/>
    </location>
</feature>
<name>A0A9P6T3K6_9FUNG</name>
<evidence type="ECO:0000313" key="2">
    <source>
        <dbReference type="EMBL" id="KAG0022330.1"/>
    </source>
</evidence>
<reference evidence="2" key="1">
    <citation type="journal article" date="2020" name="Fungal Divers.">
        <title>Resolving the Mortierellaceae phylogeny through synthesis of multi-gene phylogenetics and phylogenomics.</title>
        <authorList>
            <person name="Vandepol N."/>
            <person name="Liber J."/>
            <person name="Desiro A."/>
            <person name="Na H."/>
            <person name="Kennedy M."/>
            <person name="Barry K."/>
            <person name="Grigoriev I.V."/>
            <person name="Miller A.N."/>
            <person name="O'Donnell K."/>
            <person name="Stajich J.E."/>
            <person name="Bonito G."/>
        </authorList>
    </citation>
    <scope>NUCLEOTIDE SEQUENCE</scope>
    <source>
        <strain evidence="2">NRRL 2769</strain>
    </source>
</reference>
<proteinExistence type="predicted"/>
<dbReference type="AlphaFoldDB" id="A0A9P6T3K6"/>
<keyword evidence="3" id="KW-1185">Reference proteome</keyword>
<evidence type="ECO:0000256" key="1">
    <source>
        <dbReference type="SAM" id="MobiDB-lite"/>
    </source>
</evidence>
<comment type="caution">
    <text evidence="2">The sequence shown here is derived from an EMBL/GenBank/DDBJ whole genome shotgun (WGS) entry which is preliminary data.</text>
</comment>
<feature type="region of interest" description="Disordered" evidence="1">
    <location>
        <begin position="275"/>
        <end position="303"/>
    </location>
</feature>
<accession>A0A9P6T3K6</accession>
<gene>
    <name evidence="2" type="ORF">BGZ80_000529</name>
</gene>